<comment type="caution">
    <text evidence="1">The sequence shown here is derived from an EMBL/GenBank/DDBJ whole genome shotgun (WGS) entry which is preliminary data.</text>
</comment>
<dbReference type="Proteomes" id="UP000242814">
    <property type="component" value="Unassembled WGS sequence"/>
</dbReference>
<organism evidence="1 2">
    <name type="scientific">Paracoccidioides brasiliensis</name>
    <dbReference type="NCBI Taxonomy" id="121759"/>
    <lineage>
        <taxon>Eukaryota</taxon>
        <taxon>Fungi</taxon>
        <taxon>Dikarya</taxon>
        <taxon>Ascomycota</taxon>
        <taxon>Pezizomycotina</taxon>
        <taxon>Eurotiomycetes</taxon>
        <taxon>Eurotiomycetidae</taxon>
        <taxon>Onygenales</taxon>
        <taxon>Ajellomycetaceae</taxon>
        <taxon>Paracoccidioides</taxon>
    </lineage>
</organism>
<name>A0A1D2JEX9_PARBR</name>
<dbReference type="VEuPathDB" id="FungiDB:PADG_00138"/>
<dbReference type="EMBL" id="LZYO01000141">
    <property type="protein sequence ID" value="ODH28857.1"/>
    <property type="molecule type" value="Genomic_DNA"/>
</dbReference>
<sequence length="171" mass="19497">MDPSAHDKRGVIIHARARIQRFPRIPARGDIAIHHLLVLGGLSPETSCLWATMSDGFAATNMPIDRRVMTKESTYVRLEQTSLIRNISGLNLMMTAHGREGMQFRDPRDHGEIIQKAKLLDNCSELDFDGSKKERVKALYFYSIQIFQIHRSKCQVSFAFHVLPDFAEKSE</sequence>
<protein>
    <submittedName>
        <fullName evidence="1">Uncharacterized protein</fullName>
    </submittedName>
</protein>
<gene>
    <name evidence="1" type="ORF">ACO22_03877</name>
</gene>
<accession>A0A1D2JEX9</accession>
<reference evidence="1 2" key="1">
    <citation type="submission" date="2016-06" db="EMBL/GenBank/DDBJ databases">
        <authorList>
            <person name="Kjaerup R.B."/>
            <person name="Dalgaard T.S."/>
            <person name="Juul-Madsen H.R."/>
        </authorList>
    </citation>
    <scope>NUCLEOTIDE SEQUENCE [LARGE SCALE GENOMIC DNA]</scope>
    <source>
        <strain evidence="1 2">Pb300</strain>
    </source>
</reference>
<dbReference type="AlphaFoldDB" id="A0A1D2JEX9"/>
<evidence type="ECO:0000313" key="2">
    <source>
        <dbReference type="Proteomes" id="UP000242814"/>
    </source>
</evidence>
<evidence type="ECO:0000313" key="1">
    <source>
        <dbReference type="EMBL" id="ODH28857.1"/>
    </source>
</evidence>
<proteinExistence type="predicted"/>